<keyword evidence="2" id="KW-1185">Reference proteome</keyword>
<proteinExistence type="predicted"/>
<organism evidence="1 2">
    <name type="scientific">Reticulibacter mediterranei</name>
    <dbReference type="NCBI Taxonomy" id="2778369"/>
    <lineage>
        <taxon>Bacteria</taxon>
        <taxon>Bacillati</taxon>
        <taxon>Chloroflexota</taxon>
        <taxon>Ktedonobacteria</taxon>
        <taxon>Ktedonobacterales</taxon>
        <taxon>Reticulibacteraceae</taxon>
        <taxon>Reticulibacter</taxon>
    </lineage>
</organism>
<reference evidence="1" key="1">
    <citation type="submission" date="2020-10" db="EMBL/GenBank/DDBJ databases">
        <title>Taxonomic study of unclassified bacteria belonging to the class Ktedonobacteria.</title>
        <authorList>
            <person name="Yabe S."/>
            <person name="Wang C.M."/>
            <person name="Zheng Y."/>
            <person name="Sakai Y."/>
            <person name="Cavaletti L."/>
            <person name="Monciardini P."/>
            <person name="Donadio S."/>
        </authorList>
    </citation>
    <scope>NUCLEOTIDE SEQUENCE</scope>
    <source>
        <strain evidence="1">ID150040</strain>
    </source>
</reference>
<dbReference type="EMBL" id="BNJK01000001">
    <property type="protein sequence ID" value="GHO97243.1"/>
    <property type="molecule type" value="Genomic_DNA"/>
</dbReference>
<evidence type="ECO:0000313" key="2">
    <source>
        <dbReference type="Proteomes" id="UP000597444"/>
    </source>
</evidence>
<accession>A0A8J3IRG5</accession>
<sequence>MVMESIAHIVLSMIRGVTGCLTKGGSTEKNFTYTKQASGKGLQ</sequence>
<comment type="caution">
    <text evidence="1">The sequence shown here is derived from an EMBL/GenBank/DDBJ whole genome shotgun (WGS) entry which is preliminary data.</text>
</comment>
<name>A0A8J3IRG5_9CHLR</name>
<dbReference type="AlphaFoldDB" id="A0A8J3IRG5"/>
<protein>
    <submittedName>
        <fullName evidence="1">Uncharacterized protein</fullName>
    </submittedName>
</protein>
<dbReference type="Proteomes" id="UP000597444">
    <property type="component" value="Unassembled WGS sequence"/>
</dbReference>
<gene>
    <name evidence="1" type="ORF">KSF_072910</name>
</gene>
<evidence type="ECO:0000313" key="1">
    <source>
        <dbReference type="EMBL" id="GHO97243.1"/>
    </source>
</evidence>